<gene>
    <name evidence="3" type="ORF">URODEC1_LOCUS114487</name>
</gene>
<name>A0ABC9GAV3_9POAL</name>
<organism evidence="3 4">
    <name type="scientific">Urochloa decumbens</name>
    <dbReference type="NCBI Taxonomy" id="240449"/>
    <lineage>
        <taxon>Eukaryota</taxon>
        <taxon>Viridiplantae</taxon>
        <taxon>Streptophyta</taxon>
        <taxon>Embryophyta</taxon>
        <taxon>Tracheophyta</taxon>
        <taxon>Spermatophyta</taxon>
        <taxon>Magnoliopsida</taxon>
        <taxon>Liliopsida</taxon>
        <taxon>Poales</taxon>
        <taxon>Poaceae</taxon>
        <taxon>PACMAD clade</taxon>
        <taxon>Panicoideae</taxon>
        <taxon>Panicodae</taxon>
        <taxon>Paniceae</taxon>
        <taxon>Melinidinae</taxon>
        <taxon>Urochloa</taxon>
    </lineage>
</organism>
<dbReference type="Pfam" id="PF00646">
    <property type="entry name" value="F-box"/>
    <property type="match status" value="1"/>
</dbReference>
<evidence type="ECO:0000259" key="2">
    <source>
        <dbReference type="Pfam" id="PF23635"/>
    </source>
</evidence>
<protein>
    <recommendedName>
        <fullName evidence="5">F-box domain-containing protein</fullName>
    </recommendedName>
</protein>
<dbReference type="SUPFAM" id="SSF81383">
    <property type="entry name" value="F-box domain"/>
    <property type="match status" value="1"/>
</dbReference>
<dbReference type="PANTHER" id="PTHR32133:SF314">
    <property type="entry name" value="F-BOX DOMAIN-CONTAINING PROTEIN"/>
    <property type="match status" value="1"/>
</dbReference>
<keyword evidence="4" id="KW-1185">Reference proteome</keyword>
<reference evidence="3 4" key="2">
    <citation type="submission" date="2024-10" db="EMBL/GenBank/DDBJ databases">
        <authorList>
            <person name="Ryan C."/>
        </authorList>
    </citation>
    <scope>NUCLEOTIDE SEQUENCE [LARGE SCALE GENOMIC DNA]</scope>
</reference>
<reference evidence="4" key="1">
    <citation type="submission" date="2024-06" db="EMBL/GenBank/DDBJ databases">
        <authorList>
            <person name="Ryan C."/>
        </authorList>
    </citation>
    <scope>NUCLEOTIDE SEQUENCE [LARGE SCALE GENOMIC DNA]</scope>
</reference>
<evidence type="ECO:0000259" key="1">
    <source>
        <dbReference type="Pfam" id="PF00646"/>
    </source>
</evidence>
<feature type="domain" description="F-box" evidence="1">
    <location>
        <begin position="13"/>
        <end position="51"/>
    </location>
</feature>
<dbReference type="EMBL" id="OZ075118">
    <property type="protein sequence ID" value="CAL5091655.1"/>
    <property type="molecule type" value="Genomic_DNA"/>
</dbReference>
<dbReference type="AlphaFoldDB" id="A0ABC9GAV3"/>
<evidence type="ECO:0000313" key="4">
    <source>
        <dbReference type="Proteomes" id="UP001497457"/>
    </source>
</evidence>
<feature type="domain" description="F-box protein AT5G49610-like beta-propeller" evidence="2">
    <location>
        <begin position="180"/>
        <end position="335"/>
    </location>
</feature>
<evidence type="ECO:0000313" key="3">
    <source>
        <dbReference type="EMBL" id="CAL5091655.1"/>
    </source>
</evidence>
<dbReference type="Pfam" id="PF23635">
    <property type="entry name" value="Beta-prop_AT5G49610-like"/>
    <property type="match status" value="1"/>
</dbReference>
<dbReference type="InterPro" id="IPR001810">
    <property type="entry name" value="F-box_dom"/>
</dbReference>
<dbReference type="InterPro" id="IPR036047">
    <property type="entry name" value="F-box-like_dom_sf"/>
</dbReference>
<dbReference type="Proteomes" id="UP001497457">
    <property type="component" value="Chromosome 8b"/>
</dbReference>
<dbReference type="InterPro" id="IPR056594">
    <property type="entry name" value="AT5G49610-like_b-prop"/>
</dbReference>
<sequence length="349" mass="39152">MAPPRTLPELMAELIEEILIRLPPDDPACLVRASLVCKPWCRLLSAPSFCRRYRAFHRAPPLLGFLHNNHLNTSISYMPRFVPTIKPCPFPKQAFDDCTGWSVRDCRHGRVLLDIILVNVVNFVVWDPVTDERHRLPEPPVRLGAYNAAVLCAVRGCDHLDCRGGPFFVVMVGGLRYYIASRKSSVLIRDDVYFAIMQRDTILKYNLGKNCLSTICPPEEYKISGGIALMPMEDGSLGIASVVGSKLCLWSRNADPGVDSGWVQFRVIELKHKTPIPFKHSFCINVVGFAEGLGIIFVTTDVGAFTMELKSCQVKKLGKRYEWNNVYPFMSFYTPDCASSILPSLAEAH</sequence>
<accession>A0ABC9GAV3</accession>
<dbReference type="Gene3D" id="1.20.1280.50">
    <property type="match status" value="1"/>
</dbReference>
<dbReference type="PANTHER" id="PTHR32133">
    <property type="entry name" value="OS07G0120400 PROTEIN"/>
    <property type="match status" value="1"/>
</dbReference>
<evidence type="ECO:0008006" key="5">
    <source>
        <dbReference type="Google" id="ProtNLM"/>
    </source>
</evidence>
<proteinExistence type="predicted"/>